<keyword evidence="4 7" id="KW-0812">Transmembrane</keyword>
<keyword evidence="7" id="KW-0653">Protein transport</keyword>
<dbReference type="Gene3D" id="3.30.420.270">
    <property type="match status" value="1"/>
</dbReference>
<keyword evidence="5" id="KW-1133">Transmembrane helix</keyword>
<evidence type="ECO:0000256" key="3">
    <source>
        <dbReference type="ARBA" id="ARBA00022475"/>
    </source>
</evidence>
<reference evidence="8 9" key="1">
    <citation type="submission" date="2014-04" db="EMBL/GenBank/DDBJ databases">
        <title>The Genome Sequence of Thermoanaerobaculum aquaticum MP-01, The First Cultivated Group 23 Acidobacterium.</title>
        <authorList>
            <person name="Stamps B.W."/>
            <person name="Losey N.A."/>
            <person name="Lawson P.A."/>
            <person name="Stevenson B.S."/>
        </authorList>
    </citation>
    <scope>NUCLEOTIDE SEQUENCE [LARGE SCALE GENOMIC DNA]</scope>
    <source>
        <strain evidence="8 9">MP-01</strain>
    </source>
</reference>
<sequence length="126" mass="14054">MADIVFLLIIFFIVTYNIEVDKARVQLPRTTVRTDVPRDAAYVSVDTEGVIRVSGGKETSVPVATVEEVQTFAQNVVAQAPDKPFVVKADKGTRYQIIDKILDALKQARVRTIFLLSEQRTISDKS</sequence>
<dbReference type="GO" id="GO:0015031">
    <property type="term" value="P:protein transport"/>
    <property type="evidence" value="ECO:0007669"/>
    <property type="project" value="UniProtKB-KW"/>
</dbReference>
<comment type="subcellular location">
    <subcellularLocation>
        <location evidence="1">Cell membrane</location>
        <topology evidence="1">Single-pass membrane protein</topology>
    </subcellularLocation>
    <subcellularLocation>
        <location evidence="7">Cell membrane</location>
        <topology evidence="7">Single-pass type II membrane protein</topology>
    </subcellularLocation>
</comment>
<name>A0A062XRA2_9BACT</name>
<dbReference type="Pfam" id="PF02472">
    <property type="entry name" value="ExbD"/>
    <property type="match status" value="1"/>
</dbReference>
<dbReference type="AlphaFoldDB" id="A0A062XRA2"/>
<dbReference type="Proteomes" id="UP000027284">
    <property type="component" value="Unassembled WGS sequence"/>
</dbReference>
<comment type="similarity">
    <text evidence="2 7">Belongs to the ExbD/TolR family.</text>
</comment>
<evidence type="ECO:0000256" key="5">
    <source>
        <dbReference type="ARBA" id="ARBA00022989"/>
    </source>
</evidence>
<comment type="caution">
    <text evidence="8">The sequence shown here is derived from an EMBL/GenBank/DDBJ whole genome shotgun (WGS) entry which is preliminary data.</text>
</comment>
<dbReference type="GO" id="GO:0022857">
    <property type="term" value="F:transmembrane transporter activity"/>
    <property type="evidence" value="ECO:0007669"/>
    <property type="project" value="InterPro"/>
</dbReference>
<dbReference type="GO" id="GO:0005886">
    <property type="term" value="C:plasma membrane"/>
    <property type="evidence" value="ECO:0007669"/>
    <property type="project" value="UniProtKB-SubCell"/>
</dbReference>
<evidence type="ECO:0000256" key="6">
    <source>
        <dbReference type="ARBA" id="ARBA00023136"/>
    </source>
</evidence>
<dbReference type="InterPro" id="IPR003400">
    <property type="entry name" value="ExbD"/>
</dbReference>
<accession>A0A062XRA2</accession>
<keyword evidence="6" id="KW-0472">Membrane</keyword>
<evidence type="ECO:0000256" key="2">
    <source>
        <dbReference type="ARBA" id="ARBA00005811"/>
    </source>
</evidence>
<dbReference type="PANTHER" id="PTHR30558">
    <property type="entry name" value="EXBD MEMBRANE COMPONENT OF PMF-DRIVEN MACROMOLECULE IMPORT SYSTEM"/>
    <property type="match status" value="1"/>
</dbReference>
<evidence type="ECO:0000313" key="9">
    <source>
        <dbReference type="Proteomes" id="UP000027284"/>
    </source>
</evidence>
<dbReference type="PANTHER" id="PTHR30558:SF3">
    <property type="entry name" value="BIOPOLYMER TRANSPORT PROTEIN EXBD-RELATED"/>
    <property type="match status" value="1"/>
</dbReference>
<evidence type="ECO:0000256" key="1">
    <source>
        <dbReference type="ARBA" id="ARBA00004162"/>
    </source>
</evidence>
<evidence type="ECO:0000313" key="8">
    <source>
        <dbReference type="EMBL" id="KDA53343.1"/>
    </source>
</evidence>
<keyword evidence="9" id="KW-1185">Reference proteome</keyword>
<gene>
    <name evidence="8" type="ORF">EG19_06220</name>
</gene>
<evidence type="ECO:0000256" key="4">
    <source>
        <dbReference type="ARBA" id="ARBA00022692"/>
    </source>
</evidence>
<evidence type="ECO:0008006" key="10">
    <source>
        <dbReference type="Google" id="ProtNLM"/>
    </source>
</evidence>
<dbReference type="EMBL" id="JMFG01000023">
    <property type="protein sequence ID" value="KDA53343.1"/>
    <property type="molecule type" value="Genomic_DNA"/>
</dbReference>
<dbReference type="STRING" id="1312852.EG19_06220"/>
<organism evidence="8 9">
    <name type="scientific">Thermoanaerobaculum aquaticum</name>
    <dbReference type="NCBI Taxonomy" id="1312852"/>
    <lineage>
        <taxon>Bacteria</taxon>
        <taxon>Pseudomonadati</taxon>
        <taxon>Acidobacteriota</taxon>
        <taxon>Thermoanaerobaculia</taxon>
        <taxon>Thermoanaerobaculales</taxon>
        <taxon>Thermoanaerobaculaceae</taxon>
        <taxon>Thermoanaerobaculum</taxon>
    </lineage>
</organism>
<keyword evidence="7" id="KW-0813">Transport</keyword>
<evidence type="ECO:0000256" key="7">
    <source>
        <dbReference type="RuleBase" id="RU003879"/>
    </source>
</evidence>
<protein>
    <recommendedName>
        <fullName evidence="10">Biopolymer transporter ExbD</fullName>
    </recommendedName>
</protein>
<keyword evidence="3" id="KW-1003">Cell membrane</keyword>
<proteinExistence type="inferred from homology"/>